<evidence type="ECO:0000313" key="7">
    <source>
        <dbReference type="EMBL" id="VEN73373.1"/>
    </source>
</evidence>
<evidence type="ECO:0000256" key="5">
    <source>
        <dbReference type="ARBA" id="ARBA00023118"/>
    </source>
</evidence>
<organism evidence="7">
    <name type="scientific">uncultured Desulfobacteraceae bacterium</name>
    <dbReference type="NCBI Taxonomy" id="218296"/>
    <lineage>
        <taxon>Bacteria</taxon>
        <taxon>Pseudomonadati</taxon>
        <taxon>Thermodesulfobacteriota</taxon>
        <taxon>Desulfobacteria</taxon>
        <taxon>Desulfobacterales</taxon>
        <taxon>Desulfobacteraceae</taxon>
        <taxon>environmental samples</taxon>
    </lineage>
</organism>
<evidence type="ECO:0000256" key="2">
    <source>
        <dbReference type="ARBA" id="ARBA00006896"/>
    </source>
</evidence>
<dbReference type="GO" id="GO:0003723">
    <property type="term" value="F:RNA binding"/>
    <property type="evidence" value="ECO:0007669"/>
    <property type="project" value="UniProtKB-KW"/>
</dbReference>
<evidence type="ECO:0000256" key="1">
    <source>
        <dbReference type="ARBA" id="ARBA00003640"/>
    </source>
</evidence>
<dbReference type="Pfam" id="PF03750">
    <property type="entry name" value="Csm2_III-A"/>
    <property type="match status" value="1"/>
</dbReference>
<evidence type="ECO:0000256" key="6">
    <source>
        <dbReference type="ARBA" id="ARBA00031723"/>
    </source>
</evidence>
<comment type="function">
    <text evidence="1">This subunit may be involved in monitoring complementarity of crRNA and target RNA.</text>
</comment>
<name>A0A484HFA8_9BACT</name>
<comment type="similarity">
    <text evidence="2">Belongs to the CRISPR-associated Csm2 family.</text>
</comment>
<protein>
    <recommendedName>
        <fullName evidence="3">CRISPR system Cms protein Csm2</fullName>
    </recommendedName>
    <alternativeName>
        <fullName evidence="6">CRISPR type III A-associated protein Csm2</fullName>
    </alternativeName>
</protein>
<keyword evidence="4" id="KW-0694">RNA-binding</keyword>
<dbReference type="EMBL" id="CAACVI010000008">
    <property type="protein sequence ID" value="VEN73373.1"/>
    <property type="molecule type" value="Genomic_DNA"/>
</dbReference>
<dbReference type="AlphaFoldDB" id="A0A484HFA8"/>
<sequence length="140" mass="16693">MEKIQFWEDREKKLVHIKLLSEVADKFARKIAEDNKRNKKMNKRTQIRKFYDEVSHLNMEARELEPDDPDYDRRWNAILALVNMLVAKAAYARGRELISGHFLAFIKDSVLDIEEKDDLKVFGYFFEAFMGFYKLRGPKT</sequence>
<proteinExistence type="inferred from homology"/>
<dbReference type="NCBIfam" id="TIGR01870">
    <property type="entry name" value="cas_TM1810_Csm2"/>
    <property type="match status" value="1"/>
</dbReference>
<dbReference type="GO" id="GO:0051607">
    <property type="term" value="P:defense response to virus"/>
    <property type="evidence" value="ECO:0007669"/>
    <property type="project" value="UniProtKB-KW"/>
</dbReference>
<keyword evidence="5" id="KW-0051">Antiviral defense</keyword>
<dbReference type="InterPro" id="IPR010149">
    <property type="entry name" value="CRISPR-assoc_prot_Csm2_III-A"/>
</dbReference>
<reference evidence="7" key="1">
    <citation type="submission" date="2019-01" db="EMBL/GenBank/DDBJ databases">
        <authorList>
            <consortium name="Genoscope - CEA"/>
            <person name="William W."/>
        </authorList>
    </citation>
    <scope>NUCLEOTIDE SEQUENCE</scope>
    <source>
        <strain evidence="7">CR-1</strain>
    </source>
</reference>
<accession>A0A484HFA8</accession>
<evidence type="ECO:0000256" key="3">
    <source>
        <dbReference type="ARBA" id="ARBA00016118"/>
    </source>
</evidence>
<gene>
    <name evidence="7" type="ORF">EPICR_160035</name>
</gene>
<evidence type="ECO:0000256" key="4">
    <source>
        <dbReference type="ARBA" id="ARBA00022884"/>
    </source>
</evidence>